<reference evidence="2" key="2">
    <citation type="journal article" date="2015" name="Data Brief">
        <title>Shoot transcriptome of the giant reed, Arundo donax.</title>
        <authorList>
            <person name="Barrero R.A."/>
            <person name="Guerrero F.D."/>
            <person name="Moolhuijzen P."/>
            <person name="Goolsby J.A."/>
            <person name="Tidwell J."/>
            <person name="Bellgard S.E."/>
            <person name="Bellgard M.I."/>
        </authorList>
    </citation>
    <scope>NUCLEOTIDE SEQUENCE</scope>
    <source>
        <tissue evidence="2">Shoot tissue taken approximately 20 cm above the soil surface</tissue>
    </source>
</reference>
<proteinExistence type="predicted"/>
<evidence type="ECO:0000313" key="2">
    <source>
        <dbReference type="EMBL" id="JAD61901.1"/>
    </source>
</evidence>
<sequence length="54" mass="6583">MIAEHFKLLTYCCDKPNMKWITMIFFFSCSDLFSFLTINCRSRLNYVQQFFLLL</sequence>
<dbReference type="AlphaFoldDB" id="A0A0A9BEX9"/>
<reference evidence="2" key="1">
    <citation type="submission" date="2014-09" db="EMBL/GenBank/DDBJ databases">
        <authorList>
            <person name="Magalhaes I.L.F."/>
            <person name="Oliveira U."/>
            <person name="Santos F.R."/>
            <person name="Vidigal T.H.D.A."/>
            <person name="Brescovit A.D."/>
            <person name="Santos A.J."/>
        </authorList>
    </citation>
    <scope>NUCLEOTIDE SEQUENCE</scope>
    <source>
        <tissue evidence="2">Shoot tissue taken approximately 20 cm above the soil surface</tissue>
    </source>
</reference>
<evidence type="ECO:0000256" key="1">
    <source>
        <dbReference type="SAM" id="Phobius"/>
    </source>
</evidence>
<keyword evidence="1" id="KW-1133">Transmembrane helix</keyword>
<feature type="transmembrane region" description="Helical" evidence="1">
    <location>
        <begin position="20"/>
        <end position="38"/>
    </location>
</feature>
<accession>A0A0A9BEX9</accession>
<keyword evidence="1" id="KW-0812">Transmembrane</keyword>
<keyword evidence="1" id="KW-0472">Membrane</keyword>
<protein>
    <submittedName>
        <fullName evidence="2">Uncharacterized protein</fullName>
    </submittedName>
</protein>
<dbReference type="EMBL" id="GBRH01235994">
    <property type="protein sequence ID" value="JAD61901.1"/>
    <property type="molecule type" value="Transcribed_RNA"/>
</dbReference>
<organism evidence="2">
    <name type="scientific">Arundo donax</name>
    <name type="common">Giant reed</name>
    <name type="synonym">Donax arundinaceus</name>
    <dbReference type="NCBI Taxonomy" id="35708"/>
    <lineage>
        <taxon>Eukaryota</taxon>
        <taxon>Viridiplantae</taxon>
        <taxon>Streptophyta</taxon>
        <taxon>Embryophyta</taxon>
        <taxon>Tracheophyta</taxon>
        <taxon>Spermatophyta</taxon>
        <taxon>Magnoliopsida</taxon>
        <taxon>Liliopsida</taxon>
        <taxon>Poales</taxon>
        <taxon>Poaceae</taxon>
        <taxon>PACMAD clade</taxon>
        <taxon>Arundinoideae</taxon>
        <taxon>Arundineae</taxon>
        <taxon>Arundo</taxon>
    </lineage>
</organism>
<name>A0A0A9BEX9_ARUDO</name>